<dbReference type="Proteomes" id="UP000254040">
    <property type="component" value="Unassembled WGS sequence"/>
</dbReference>
<feature type="active site" description="Proton acceptor" evidence="5">
    <location>
        <position position="134"/>
    </location>
</feature>
<name>A0A378K6I9_9GAMM</name>
<evidence type="ECO:0000313" key="10">
    <source>
        <dbReference type="Proteomes" id="UP000054985"/>
    </source>
</evidence>
<accession>A0A378K6I9</accession>
<dbReference type="PANTHER" id="PTHR43300">
    <property type="entry name" value="ACETYLTRANSFERASE"/>
    <property type="match status" value="1"/>
</dbReference>
<dbReference type="InterPro" id="IPR001451">
    <property type="entry name" value="Hexapep"/>
</dbReference>
<evidence type="ECO:0000313" key="11">
    <source>
        <dbReference type="Proteomes" id="UP000254040"/>
    </source>
</evidence>
<feature type="site" description="Increases basicity of active site His" evidence="5">
    <location>
        <position position="135"/>
    </location>
</feature>
<dbReference type="InterPro" id="IPR011004">
    <property type="entry name" value="Trimer_LpxA-like_sf"/>
</dbReference>
<comment type="similarity">
    <text evidence="1">Belongs to the transferase hexapeptide repeat family.</text>
</comment>
<reference evidence="8 10" key="1">
    <citation type="submission" date="2015-11" db="EMBL/GenBank/DDBJ databases">
        <title>Genomic analysis of 38 Legionella species identifies large and diverse effector repertoires.</title>
        <authorList>
            <person name="Burstein D."/>
            <person name="Amaro F."/>
            <person name="Zusman T."/>
            <person name="Lifshitz Z."/>
            <person name="Cohen O."/>
            <person name="Gilbert J.A."/>
            <person name="Pupko T."/>
            <person name="Shuman H.A."/>
            <person name="Segal G."/>
        </authorList>
    </citation>
    <scope>NUCLEOTIDE SEQUENCE [LARGE SCALE GENOMIC DNA]</scope>
    <source>
        <strain evidence="8 10">ATCC 43877</strain>
    </source>
</reference>
<keyword evidence="4 9" id="KW-0012">Acyltransferase</keyword>
<dbReference type="Pfam" id="PF17836">
    <property type="entry name" value="PglD_N"/>
    <property type="match status" value="1"/>
</dbReference>
<reference evidence="9 11" key="2">
    <citation type="submission" date="2018-06" db="EMBL/GenBank/DDBJ databases">
        <authorList>
            <consortium name="Pathogen Informatics"/>
            <person name="Doyle S."/>
        </authorList>
    </citation>
    <scope>NUCLEOTIDE SEQUENCE [LARGE SCALE GENOMIC DNA]</scope>
    <source>
        <strain evidence="9 11">NCTC12239</strain>
    </source>
</reference>
<dbReference type="GO" id="GO:0047200">
    <property type="term" value="F:tetrahydrodipicolinate N-acetyltransferase activity"/>
    <property type="evidence" value="ECO:0007669"/>
    <property type="project" value="UniProtKB-EC"/>
</dbReference>
<organism evidence="9 11">
    <name type="scientific">Legionella moravica</name>
    <dbReference type="NCBI Taxonomy" id="39962"/>
    <lineage>
        <taxon>Bacteria</taxon>
        <taxon>Pseudomonadati</taxon>
        <taxon>Pseudomonadota</taxon>
        <taxon>Gammaproteobacteria</taxon>
        <taxon>Legionellales</taxon>
        <taxon>Legionellaceae</taxon>
        <taxon>Legionella</taxon>
    </lineage>
</organism>
<evidence type="ECO:0000256" key="4">
    <source>
        <dbReference type="ARBA" id="ARBA00023315"/>
    </source>
</evidence>
<evidence type="ECO:0000256" key="5">
    <source>
        <dbReference type="PIRSR" id="PIRSR620019-1"/>
    </source>
</evidence>
<gene>
    <name evidence="9" type="primary">dapH</name>
    <name evidence="8" type="ORF">Lmor_2832</name>
    <name evidence="9" type="ORF">NCTC12239_02396</name>
</gene>
<dbReference type="Gene3D" id="3.40.50.20">
    <property type="match status" value="1"/>
</dbReference>
<dbReference type="PANTHER" id="PTHR43300:SF7">
    <property type="entry name" value="UDP-N-ACETYLBACILLOSAMINE N-ACETYLTRANSFERASE"/>
    <property type="match status" value="1"/>
</dbReference>
<evidence type="ECO:0000256" key="2">
    <source>
        <dbReference type="ARBA" id="ARBA00022679"/>
    </source>
</evidence>
<dbReference type="InterPro" id="IPR020019">
    <property type="entry name" value="AcTrfase_PglD-like"/>
</dbReference>
<dbReference type="CDD" id="cd03360">
    <property type="entry name" value="LbH_AT_putative"/>
    <property type="match status" value="1"/>
</dbReference>
<evidence type="ECO:0000259" key="7">
    <source>
        <dbReference type="Pfam" id="PF17836"/>
    </source>
</evidence>
<keyword evidence="2 9" id="KW-0808">Transferase</keyword>
<dbReference type="EC" id="2.3.1.89" evidence="9"/>
<dbReference type="Gene3D" id="2.160.10.10">
    <property type="entry name" value="Hexapeptide repeat proteins"/>
    <property type="match status" value="1"/>
</dbReference>
<evidence type="ECO:0000313" key="8">
    <source>
        <dbReference type="EMBL" id="KTD30725.1"/>
    </source>
</evidence>
<evidence type="ECO:0000256" key="6">
    <source>
        <dbReference type="PIRSR" id="PIRSR620019-2"/>
    </source>
</evidence>
<keyword evidence="3" id="KW-0677">Repeat</keyword>
<dbReference type="AlphaFoldDB" id="A0A378K6I9"/>
<evidence type="ECO:0000256" key="1">
    <source>
        <dbReference type="ARBA" id="ARBA00007274"/>
    </source>
</evidence>
<dbReference type="Proteomes" id="UP000054985">
    <property type="component" value="Unassembled WGS sequence"/>
</dbReference>
<evidence type="ECO:0000313" key="9">
    <source>
        <dbReference type="EMBL" id="STX63451.1"/>
    </source>
</evidence>
<proteinExistence type="inferred from homology"/>
<feature type="binding site" evidence="6">
    <location>
        <position position="143"/>
    </location>
    <ligand>
        <name>acetyl-CoA</name>
        <dbReference type="ChEBI" id="CHEBI:57288"/>
    </ligand>
</feature>
<dbReference type="InterPro" id="IPR041561">
    <property type="entry name" value="PglD_N"/>
</dbReference>
<feature type="binding site" evidence="6">
    <location>
        <position position="68"/>
    </location>
    <ligand>
        <name>substrate</name>
    </ligand>
</feature>
<dbReference type="InterPro" id="IPR050179">
    <property type="entry name" value="Trans_hexapeptide_repeat"/>
</dbReference>
<dbReference type="SUPFAM" id="SSF51161">
    <property type="entry name" value="Trimeric LpxA-like enzymes"/>
    <property type="match status" value="1"/>
</dbReference>
<sequence>MHTKLKIIGCGGHSKVVIDTLSRTCHSYAVSLCDSNKDLVGTEIYGIIVDSTMDSLLDYIGYVHVAIGNNQIRERIYNSLNSQSIPLSIMHPTAVISKFSVIGSGSFIAANAILGPDSLIGKGCIINHGSIVDHEVQVGAYTHIAPNCTLGGRVCVGNGVLIGAGAVVLPGIHLGDRAVVGAGAVVVRDVPPDSTVKGVPAA</sequence>
<dbReference type="EMBL" id="UGOG01000001">
    <property type="protein sequence ID" value="STX63451.1"/>
    <property type="molecule type" value="Genomic_DNA"/>
</dbReference>
<dbReference type="NCBIfam" id="TIGR03570">
    <property type="entry name" value="NeuD_NnaD"/>
    <property type="match status" value="1"/>
</dbReference>
<dbReference type="EMBL" id="LNYN01000042">
    <property type="protein sequence ID" value="KTD30725.1"/>
    <property type="molecule type" value="Genomic_DNA"/>
</dbReference>
<protein>
    <submittedName>
        <fullName evidence="8 9">Acetyltransferase</fullName>
        <ecNumber evidence="9">2.3.1.89</ecNumber>
    </submittedName>
</protein>
<dbReference type="InterPro" id="IPR018357">
    <property type="entry name" value="Hexapep_transf_CS"/>
</dbReference>
<dbReference type="Pfam" id="PF00132">
    <property type="entry name" value="Hexapep"/>
    <property type="match status" value="2"/>
</dbReference>
<dbReference type="RefSeq" id="WP_028385059.1">
    <property type="nucleotide sequence ID" value="NZ_CAAAJG010000008.1"/>
</dbReference>
<evidence type="ECO:0000256" key="3">
    <source>
        <dbReference type="ARBA" id="ARBA00022737"/>
    </source>
</evidence>
<keyword evidence="10" id="KW-1185">Reference proteome</keyword>
<dbReference type="OrthoDB" id="9794407at2"/>
<dbReference type="PROSITE" id="PS00101">
    <property type="entry name" value="HEXAPEP_TRANSFERASES"/>
    <property type="match status" value="1"/>
</dbReference>
<dbReference type="STRING" id="39962.Lmor_2832"/>
<feature type="domain" description="PglD N-terminal" evidence="7">
    <location>
        <begin position="4"/>
        <end position="80"/>
    </location>
</feature>